<feature type="compositionally biased region" description="Low complexity" evidence="1">
    <location>
        <begin position="178"/>
        <end position="187"/>
    </location>
</feature>
<evidence type="ECO:0000256" key="1">
    <source>
        <dbReference type="SAM" id="MobiDB-lite"/>
    </source>
</evidence>
<dbReference type="HOGENOM" id="CLU_1156343_0_0_1"/>
<sequence>MINASEQKRSPPYQHPLVRPSSSSTFPSSTTVPSQQIPPPVTFDQILPASKPSSSQPGTPDKPGLLNTLAPQPTNTQPDPPHESRTARFLARFRAKSVDPVEDSERQPSTSKHPTRDRRARKELRTASRERVQRYKADKKEAQRHEKARTQWLGGLAWGFDPTAGKGPDPRHVDDNRVSCSSASSSARGDRGRARERDSVGGPGIKDQDSEWGTEAGGPGKDATYWYGLKPKHRECTQRG</sequence>
<dbReference type="Proteomes" id="UP000030752">
    <property type="component" value="Unassembled WGS sequence"/>
</dbReference>
<feature type="region of interest" description="Disordered" evidence="1">
    <location>
        <begin position="1"/>
        <end position="226"/>
    </location>
</feature>
<accession>W2S0R9</accession>
<feature type="compositionally biased region" description="Basic and acidic residues" evidence="1">
    <location>
        <begin position="188"/>
        <end position="199"/>
    </location>
</feature>
<feature type="compositionally biased region" description="Basic and acidic residues" evidence="1">
    <location>
        <begin position="168"/>
        <end position="177"/>
    </location>
</feature>
<keyword evidence="3" id="KW-1185">Reference proteome</keyword>
<dbReference type="EMBL" id="KB822719">
    <property type="protein sequence ID" value="ETN41544.1"/>
    <property type="molecule type" value="Genomic_DNA"/>
</dbReference>
<feature type="compositionally biased region" description="Low complexity" evidence="1">
    <location>
        <begin position="20"/>
        <end position="34"/>
    </location>
</feature>
<feature type="compositionally biased region" description="Basic and acidic residues" evidence="1">
    <location>
        <begin position="123"/>
        <end position="149"/>
    </location>
</feature>
<protein>
    <submittedName>
        <fullName evidence="2">Uncharacterized protein</fullName>
    </submittedName>
</protein>
<proteinExistence type="predicted"/>
<organism evidence="2 3">
    <name type="scientific">Cyphellophora europaea (strain CBS 101466)</name>
    <name type="common">Phialophora europaea</name>
    <dbReference type="NCBI Taxonomy" id="1220924"/>
    <lineage>
        <taxon>Eukaryota</taxon>
        <taxon>Fungi</taxon>
        <taxon>Dikarya</taxon>
        <taxon>Ascomycota</taxon>
        <taxon>Pezizomycotina</taxon>
        <taxon>Eurotiomycetes</taxon>
        <taxon>Chaetothyriomycetidae</taxon>
        <taxon>Chaetothyriales</taxon>
        <taxon>Cyphellophoraceae</taxon>
        <taxon>Cyphellophora</taxon>
    </lineage>
</organism>
<feature type="compositionally biased region" description="Basic and acidic residues" evidence="1">
    <location>
        <begin position="96"/>
        <end position="106"/>
    </location>
</feature>
<dbReference type="VEuPathDB" id="FungiDB:HMPREF1541_03480"/>
<evidence type="ECO:0000313" key="3">
    <source>
        <dbReference type="Proteomes" id="UP000030752"/>
    </source>
</evidence>
<evidence type="ECO:0000313" key="2">
    <source>
        <dbReference type="EMBL" id="ETN41544.1"/>
    </source>
</evidence>
<feature type="compositionally biased region" description="Basic residues" evidence="1">
    <location>
        <begin position="113"/>
        <end position="122"/>
    </location>
</feature>
<dbReference type="RefSeq" id="XP_008716053.1">
    <property type="nucleotide sequence ID" value="XM_008717831.1"/>
</dbReference>
<reference evidence="2 3" key="1">
    <citation type="submission" date="2013-03" db="EMBL/GenBank/DDBJ databases">
        <title>The Genome Sequence of Phialophora europaea CBS 101466.</title>
        <authorList>
            <consortium name="The Broad Institute Genomics Platform"/>
            <person name="Cuomo C."/>
            <person name="de Hoog S."/>
            <person name="Gorbushina A."/>
            <person name="Walker B."/>
            <person name="Young S.K."/>
            <person name="Zeng Q."/>
            <person name="Gargeya S."/>
            <person name="Fitzgerald M."/>
            <person name="Haas B."/>
            <person name="Abouelleil A."/>
            <person name="Allen A.W."/>
            <person name="Alvarado L."/>
            <person name="Arachchi H.M."/>
            <person name="Berlin A.M."/>
            <person name="Chapman S.B."/>
            <person name="Gainer-Dewar J."/>
            <person name="Goldberg J."/>
            <person name="Griggs A."/>
            <person name="Gujja S."/>
            <person name="Hansen M."/>
            <person name="Howarth C."/>
            <person name="Imamovic A."/>
            <person name="Ireland A."/>
            <person name="Larimer J."/>
            <person name="McCowan C."/>
            <person name="Murphy C."/>
            <person name="Pearson M."/>
            <person name="Poon T.W."/>
            <person name="Priest M."/>
            <person name="Roberts A."/>
            <person name="Saif S."/>
            <person name="Shea T."/>
            <person name="Sisk P."/>
            <person name="Sykes S."/>
            <person name="Wortman J."/>
            <person name="Nusbaum C."/>
            <person name="Birren B."/>
        </authorList>
    </citation>
    <scope>NUCLEOTIDE SEQUENCE [LARGE SCALE GENOMIC DNA]</scope>
    <source>
        <strain evidence="2 3">CBS 101466</strain>
    </source>
</reference>
<dbReference type="InParanoid" id="W2S0R9"/>
<dbReference type="GeneID" id="19970819"/>
<gene>
    <name evidence="2" type="ORF">HMPREF1541_03480</name>
</gene>
<dbReference type="AlphaFoldDB" id="W2S0R9"/>
<name>W2S0R9_CYPE1</name>